<keyword evidence="1" id="KW-0472">Membrane</keyword>
<comment type="caution">
    <text evidence="2">The sequence shown here is derived from an EMBL/GenBank/DDBJ whole genome shotgun (WGS) entry which is preliminary data.</text>
</comment>
<protein>
    <submittedName>
        <fullName evidence="2">DUF3667 domain-containing protein</fullName>
    </submittedName>
</protein>
<keyword evidence="1" id="KW-1133">Transmembrane helix</keyword>
<feature type="transmembrane region" description="Helical" evidence="1">
    <location>
        <begin position="286"/>
        <end position="310"/>
    </location>
</feature>
<dbReference type="AlphaFoldDB" id="A0A553E314"/>
<accession>A0A553E314</accession>
<dbReference type="Proteomes" id="UP000316371">
    <property type="component" value="Unassembled WGS sequence"/>
</dbReference>
<reference evidence="2 3" key="1">
    <citation type="submission" date="2019-07" db="EMBL/GenBank/DDBJ databases">
        <title>Novel species of Flavobacterium.</title>
        <authorList>
            <person name="Liu Q."/>
            <person name="Xin Y.-H."/>
        </authorList>
    </citation>
    <scope>NUCLEOTIDE SEQUENCE [LARGE SCALE GENOMIC DNA]</scope>
    <source>
        <strain evidence="2 3">LB1R34</strain>
    </source>
</reference>
<evidence type="ECO:0000256" key="1">
    <source>
        <dbReference type="SAM" id="Phobius"/>
    </source>
</evidence>
<dbReference type="EMBL" id="VJZT01000008">
    <property type="protein sequence ID" value="TRX39446.1"/>
    <property type="molecule type" value="Genomic_DNA"/>
</dbReference>
<sequence length="384" mass="45123">MSKKNYREDKTCLNCGTVVDLHFCPNCGQENTDTRKTFHHLFLHFFEDLTHYENAFWRTIKNLIFKPASLTKEYLSGKRLSYLAPVRLYIFISFVTFLLITLFPNSGDTIINLDEKKENNNYVTTEYVAKDVRDSINKVIVDSKKGTLNKTEKLSKEQLEIKQLLASKTISKTTKDTLEKIIQRAKTAKPEGAPDFMNFSDFGTVKELDSVRKVAKGEDKINDVEYWFFKKVLLVKEHNTKEEIFEKGKESFMHNFPKVLLIYMPIFAFFLWAFHNKKRWYYFDHGIFTLHYFSFLLLIYLILFLIGALFNAIGDSTVLGIISSVIKFIGICWMLYYFFPAHHRFYGESRMVSFVKSVVLFFINMFFIVLILTLFAIYTLINLH</sequence>
<dbReference type="OrthoDB" id="675873at2"/>
<feature type="transmembrane region" description="Helical" evidence="1">
    <location>
        <begin position="82"/>
        <end position="103"/>
    </location>
</feature>
<feature type="transmembrane region" description="Helical" evidence="1">
    <location>
        <begin position="359"/>
        <end position="381"/>
    </location>
</feature>
<keyword evidence="3" id="KW-1185">Reference proteome</keyword>
<feature type="transmembrane region" description="Helical" evidence="1">
    <location>
        <begin position="316"/>
        <end position="339"/>
    </location>
</feature>
<gene>
    <name evidence="2" type="ORF">FNW21_09125</name>
</gene>
<proteinExistence type="predicted"/>
<dbReference type="RefSeq" id="WP_144256436.1">
    <property type="nucleotide sequence ID" value="NZ_VJZT01000008.1"/>
</dbReference>
<dbReference type="InterPro" id="IPR022134">
    <property type="entry name" value="DUF3667"/>
</dbReference>
<keyword evidence="1" id="KW-0812">Transmembrane</keyword>
<dbReference type="Pfam" id="PF12412">
    <property type="entry name" value="DUF3667"/>
    <property type="match status" value="1"/>
</dbReference>
<name>A0A553E314_9FLAO</name>
<organism evidence="2 3">
    <name type="scientific">Flavobacterium restrictum</name>
    <dbReference type="NCBI Taxonomy" id="2594428"/>
    <lineage>
        <taxon>Bacteria</taxon>
        <taxon>Pseudomonadati</taxon>
        <taxon>Bacteroidota</taxon>
        <taxon>Flavobacteriia</taxon>
        <taxon>Flavobacteriales</taxon>
        <taxon>Flavobacteriaceae</taxon>
        <taxon>Flavobacterium</taxon>
    </lineage>
</organism>
<evidence type="ECO:0000313" key="3">
    <source>
        <dbReference type="Proteomes" id="UP000316371"/>
    </source>
</evidence>
<feature type="transmembrane region" description="Helical" evidence="1">
    <location>
        <begin position="256"/>
        <end position="274"/>
    </location>
</feature>
<evidence type="ECO:0000313" key="2">
    <source>
        <dbReference type="EMBL" id="TRX39446.1"/>
    </source>
</evidence>